<gene>
    <name evidence="12" type="ORF">M413DRAFT_15767</name>
</gene>
<accession>A0A0C2YCU9</accession>
<keyword evidence="7" id="KW-0067">ATP-binding</keyword>
<dbReference type="InterPro" id="IPR001650">
    <property type="entry name" value="Helicase_C-like"/>
</dbReference>
<evidence type="ECO:0000256" key="3">
    <source>
        <dbReference type="ARBA" id="ARBA00022490"/>
    </source>
</evidence>
<evidence type="ECO:0000313" key="12">
    <source>
        <dbReference type="EMBL" id="KIM47608.1"/>
    </source>
</evidence>
<dbReference type="Pfam" id="PF08148">
    <property type="entry name" value="DSHCT"/>
    <property type="match status" value="1"/>
</dbReference>
<dbReference type="AlphaFoldDB" id="A0A0C2YCU9"/>
<evidence type="ECO:0000256" key="8">
    <source>
        <dbReference type="ARBA" id="ARBA00022884"/>
    </source>
</evidence>
<comment type="subcellular location">
    <subcellularLocation>
        <location evidence="1">Cytoplasm</location>
    </subcellularLocation>
</comment>
<dbReference type="GO" id="GO:0016787">
    <property type="term" value="F:hydrolase activity"/>
    <property type="evidence" value="ECO:0007669"/>
    <property type="project" value="UniProtKB-KW"/>
</dbReference>
<dbReference type="Pfam" id="PF17911">
    <property type="entry name" value="Ski2_N"/>
    <property type="match status" value="1"/>
</dbReference>
<dbReference type="Pfam" id="PF13234">
    <property type="entry name" value="MTR4_beta-barrel"/>
    <property type="match status" value="1"/>
</dbReference>
<dbReference type="Proteomes" id="UP000053424">
    <property type="component" value="Unassembled WGS sequence"/>
</dbReference>
<dbReference type="GO" id="GO:0055087">
    <property type="term" value="C:Ski complex"/>
    <property type="evidence" value="ECO:0007669"/>
    <property type="project" value="TreeGrafter"/>
</dbReference>
<keyword evidence="8" id="KW-0694">RNA-binding</keyword>
<reference evidence="12 13" key="1">
    <citation type="submission" date="2014-04" db="EMBL/GenBank/DDBJ databases">
        <authorList>
            <consortium name="DOE Joint Genome Institute"/>
            <person name="Kuo A."/>
            <person name="Gay G."/>
            <person name="Dore J."/>
            <person name="Kohler A."/>
            <person name="Nagy L.G."/>
            <person name="Floudas D."/>
            <person name="Copeland A."/>
            <person name="Barry K.W."/>
            <person name="Cichocki N."/>
            <person name="Veneault-Fourrey C."/>
            <person name="LaButti K."/>
            <person name="Lindquist E.A."/>
            <person name="Lipzen A."/>
            <person name="Lundell T."/>
            <person name="Morin E."/>
            <person name="Murat C."/>
            <person name="Sun H."/>
            <person name="Tunlid A."/>
            <person name="Henrissat B."/>
            <person name="Grigoriev I.V."/>
            <person name="Hibbett D.S."/>
            <person name="Martin F."/>
            <person name="Nordberg H.P."/>
            <person name="Cantor M.N."/>
            <person name="Hua S.X."/>
        </authorList>
    </citation>
    <scope>NUCLEOTIDE SEQUENCE [LARGE SCALE GENOMIC DNA]</scope>
    <source>
        <strain evidence="13">h7</strain>
    </source>
</reference>
<evidence type="ECO:0000256" key="1">
    <source>
        <dbReference type="ARBA" id="ARBA00004496"/>
    </source>
</evidence>
<dbReference type="FunFam" id="3.40.50.300:FF:000354">
    <property type="entry name" value="ATP-dependent RNA helicase SKI2"/>
    <property type="match status" value="1"/>
</dbReference>
<evidence type="ECO:0000313" key="13">
    <source>
        <dbReference type="Proteomes" id="UP000053424"/>
    </source>
</evidence>
<dbReference type="GO" id="GO:0003724">
    <property type="term" value="F:RNA helicase activity"/>
    <property type="evidence" value="ECO:0007669"/>
    <property type="project" value="InterPro"/>
</dbReference>
<evidence type="ECO:0000256" key="9">
    <source>
        <dbReference type="SAM" id="MobiDB-lite"/>
    </source>
</evidence>
<dbReference type="EMBL" id="KN831769">
    <property type="protein sequence ID" value="KIM47608.1"/>
    <property type="molecule type" value="Genomic_DNA"/>
</dbReference>
<keyword evidence="4" id="KW-0547">Nucleotide-binding</keyword>
<proteinExistence type="inferred from homology"/>
<evidence type="ECO:0000256" key="5">
    <source>
        <dbReference type="ARBA" id="ARBA00022801"/>
    </source>
</evidence>
<dbReference type="GO" id="GO:0005524">
    <property type="term" value="F:ATP binding"/>
    <property type="evidence" value="ECO:0007669"/>
    <property type="project" value="UniProtKB-KW"/>
</dbReference>
<evidence type="ECO:0000256" key="7">
    <source>
        <dbReference type="ARBA" id="ARBA00022840"/>
    </source>
</evidence>
<evidence type="ECO:0000259" key="11">
    <source>
        <dbReference type="PROSITE" id="PS51194"/>
    </source>
</evidence>
<evidence type="ECO:0008006" key="14">
    <source>
        <dbReference type="Google" id="ProtNLM"/>
    </source>
</evidence>
<name>A0A0C2YCU9_HEBCY</name>
<dbReference type="Gene3D" id="3.40.50.300">
    <property type="entry name" value="P-loop containing nucleotide triphosphate hydrolases"/>
    <property type="match status" value="2"/>
</dbReference>
<evidence type="ECO:0000256" key="6">
    <source>
        <dbReference type="ARBA" id="ARBA00022806"/>
    </source>
</evidence>
<dbReference type="InterPro" id="IPR027417">
    <property type="entry name" value="P-loop_NTPase"/>
</dbReference>
<dbReference type="OrthoDB" id="64767at2759"/>
<dbReference type="SUPFAM" id="SSF52540">
    <property type="entry name" value="P-loop containing nucleoside triphosphate hydrolases"/>
    <property type="match status" value="1"/>
</dbReference>
<evidence type="ECO:0000256" key="4">
    <source>
        <dbReference type="ARBA" id="ARBA00022741"/>
    </source>
</evidence>
<dbReference type="SMART" id="SM00490">
    <property type="entry name" value="HELICc"/>
    <property type="match status" value="1"/>
</dbReference>
<feature type="region of interest" description="Disordered" evidence="9">
    <location>
        <begin position="451"/>
        <end position="502"/>
    </location>
</feature>
<dbReference type="PIRSF" id="PIRSF005198">
    <property type="entry name" value="Antiviral_helicase_SKI2"/>
    <property type="match status" value="1"/>
</dbReference>
<dbReference type="InterPro" id="IPR025696">
    <property type="entry name" value="Beta-barrel_MTR4"/>
</dbReference>
<dbReference type="HOGENOM" id="CLU_002902_1_4_1"/>
<dbReference type="InterPro" id="IPR016438">
    <property type="entry name" value="SKI2-like"/>
</dbReference>
<dbReference type="PROSITE" id="PS51194">
    <property type="entry name" value="HELICASE_CTER"/>
    <property type="match status" value="1"/>
</dbReference>
<comment type="similarity">
    <text evidence="2">Belongs to the helicase family. SKI2 subfamily.</text>
</comment>
<dbReference type="GO" id="GO:0003723">
    <property type="term" value="F:RNA binding"/>
    <property type="evidence" value="ECO:0007669"/>
    <property type="project" value="UniProtKB-KW"/>
</dbReference>
<dbReference type="PANTHER" id="PTHR12131">
    <property type="entry name" value="ATP-DEPENDENT RNA AND DNA HELICASE"/>
    <property type="match status" value="1"/>
</dbReference>
<dbReference type="Pfam" id="PF00271">
    <property type="entry name" value="Helicase_C"/>
    <property type="match status" value="1"/>
</dbReference>
<keyword evidence="13" id="KW-1185">Reference proteome</keyword>
<dbReference type="InterPro" id="IPR040801">
    <property type="entry name" value="Ski2_N"/>
</dbReference>
<feature type="compositionally biased region" description="Low complexity" evidence="9">
    <location>
        <begin position="465"/>
        <end position="498"/>
    </location>
</feature>
<feature type="domain" description="Helicase C-terminal" evidence="11">
    <location>
        <begin position="526"/>
        <end position="716"/>
    </location>
</feature>
<dbReference type="STRING" id="686832.A0A0C2YCU9"/>
<keyword evidence="5" id="KW-0378">Hydrolase</keyword>
<feature type="region of interest" description="Disordered" evidence="9">
    <location>
        <begin position="151"/>
        <end position="174"/>
    </location>
</feature>
<evidence type="ECO:0000256" key="2">
    <source>
        <dbReference type="ARBA" id="ARBA00010140"/>
    </source>
</evidence>
<dbReference type="Pfam" id="PF00270">
    <property type="entry name" value="DEAD"/>
    <property type="match status" value="1"/>
</dbReference>
<dbReference type="InterPro" id="IPR050699">
    <property type="entry name" value="RNA-DNA_Helicase"/>
</dbReference>
<organism evidence="12 13">
    <name type="scientific">Hebeloma cylindrosporum</name>
    <dbReference type="NCBI Taxonomy" id="76867"/>
    <lineage>
        <taxon>Eukaryota</taxon>
        <taxon>Fungi</taxon>
        <taxon>Dikarya</taxon>
        <taxon>Basidiomycota</taxon>
        <taxon>Agaricomycotina</taxon>
        <taxon>Agaricomycetes</taxon>
        <taxon>Agaricomycetidae</taxon>
        <taxon>Agaricales</taxon>
        <taxon>Agaricineae</taxon>
        <taxon>Hymenogastraceae</taxon>
        <taxon>Hebeloma</taxon>
    </lineage>
</organism>
<feature type="compositionally biased region" description="Polar residues" evidence="9">
    <location>
        <begin position="62"/>
        <end position="79"/>
    </location>
</feature>
<sequence length="1185" mass="132607">MDISLRDESIDQIVYPQPEGASKILEGLHLASFPSTSEIHEDIEKLLLSPPRAVPDYWLSSYQTPTTRNPTGLTSTSLNRPPGPNKNFVRGKSGYVPFWPGGFDDVDTASSDAKNLGKEAKGLRSIPPGFSRGLRLPGDPVEDEELVAIEEEETGGLDDTDDLGSAADGPPDEYSDITLDRSHGVDDLLPTSVIGSHKRRSRRPPAQKRDWAHVIDVNTPLSNFHELVPEMAHKYPFELDTFQKQAVYHLEMGDSVFVAAHTSAGKTVVAEYAIALAEKHMTRAIYTSPIKALSNQKFRDFKQTFSSSSVGILTGDVQINPEASCLIMTTEILRSMLYKGADLIRDVEFVIFDEVHYVNDAERGVVWEEVIIMLPDHVNIILLSATVPNTKEFADWVGRTKKKDIYVISTAHRPVPLEHYLYAGREMYKIVDAQRNFLALGYKEAGEALRRKQDKEREAAGLPPVQRVGARGAAPAQRGQQRGGPPARGGRTAVPAPRSGAPQRMMHAATDKNIYVHLLGHLRKKSLLPVVVFTFSKKRCEENAATLTNADLCTSVEKSEVHVAIEKALSRLKGPDRKLPQILRTRDLLSRGIGIHHGGLLPLVKELVEILFARGLVKILFATETFAMGVNMPAKCVVFSNIRKHDGRNFREILPGEYTQMAGRAGRRGLDPTGTVIIVSNESLPEQTTLHTMMLGIPGKLSSQFRLTYNMILNLLRVEALRVEEMIKRSFSENSSQRLLPEQQRKVTESEKLLSVMPKLDCNICLPDIDLYYDETLEIVEKNRRLLEITLRYPEGSKILNAGRVVVLRDGHFRHNNLGIILRQAPIPALDAGILAKVKTYFVLAWVDPETKAGRADVDMEAVPPMWPLTPSSLNIKDGVYELRAVPFSSIVMITSRVIKVNVNDIVDRHLISRMKEVIASLQTFVQELSTTATIPEVDWSRLRALEFQELLRSRDSVAEKLGKRHQLCPSFPEHQNIAYLKLAISDQNLELIPDYEQRIGVLKDLKFIDQNSTIQLKGRVACEINSANELILTELILENTLASYEPEEVVALLSCFVFQEKTDVEPLLSPKLEEGRDAILAIADRVGRIQDFHKVAAEDFRSDLKFGLVEVVYEWAKGMPFEQITSLTDVAEGTIVRVITRLDETCREVRDAARVIGDAELFRKMEDSQTKIKRDIVFAASLYF</sequence>
<dbReference type="PROSITE" id="PS51192">
    <property type="entry name" value="HELICASE_ATP_BIND_1"/>
    <property type="match status" value="1"/>
</dbReference>
<keyword evidence="6" id="KW-0347">Helicase</keyword>
<dbReference type="InterPro" id="IPR048392">
    <property type="entry name" value="MTR4-like_stalk"/>
</dbReference>
<dbReference type="FunFam" id="3.40.50.300:FF:000987">
    <property type="entry name" value="DEAD/DEAH box RNA helicase"/>
    <property type="match status" value="1"/>
</dbReference>
<dbReference type="PANTHER" id="PTHR12131:SF1">
    <property type="entry name" value="ATP-DEPENDENT RNA HELICASE SUPV3L1, MITOCHONDRIAL-RELATED"/>
    <property type="match status" value="1"/>
</dbReference>
<dbReference type="InterPro" id="IPR014001">
    <property type="entry name" value="Helicase_ATP-bd"/>
</dbReference>
<reference evidence="13" key="2">
    <citation type="submission" date="2015-01" db="EMBL/GenBank/DDBJ databases">
        <title>Evolutionary Origins and Diversification of the Mycorrhizal Mutualists.</title>
        <authorList>
            <consortium name="DOE Joint Genome Institute"/>
            <consortium name="Mycorrhizal Genomics Consortium"/>
            <person name="Kohler A."/>
            <person name="Kuo A."/>
            <person name="Nagy L.G."/>
            <person name="Floudas D."/>
            <person name="Copeland A."/>
            <person name="Barry K.W."/>
            <person name="Cichocki N."/>
            <person name="Veneault-Fourrey C."/>
            <person name="LaButti K."/>
            <person name="Lindquist E.A."/>
            <person name="Lipzen A."/>
            <person name="Lundell T."/>
            <person name="Morin E."/>
            <person name="Murat C."/>
            <person name="Riley R."/>
            <person name="Ohm R."/>
            <person name="Sun H."/>
            <person name="Tunlid A."/>
            <person name="Henrissat B."/>
            <person name="Grigoriev I.V."/>
            <person name="Hibbett D.S."/>
            <person name="Martin F."/>
        </authorList>
    </citation>
    <scope>NUCLEOTIDE SEQUENCE [LARGE SCALE GENOMIC DNA]</scope>
    <source>
        <strain evidence="13">h7</strain>
    </source>
</reference>
<feature type="domain" description="Helicase ATP-binding" evidence="10">
    <location>
        <begin position="247"/>
        <end position="405"/>
    </location>
</feature>
<dbReference type="InterPro" id="IPR012961">
    <property type="entry name" value="Ski2/MTR4_C"/>
</dbReference>
<dbReference type="SMART" id="SM00487">
    <property type="entry name" value="DEXDc"/>
    <property type="match status" value="1"/>
</dbReference>
<dbReference type="InterPro" id="IPR011545">
    <property type="entry name" value="DEAD/DEAH_box_helicase_dom"/>
</dbReference>
<dbReference type="SMART" id="SM01142">
    <property type="entry name" value="DSHCT"/>
    <property type="match status" value="1"/>
</dbReference>
<protein>
    <recommendedName>
        <fullName evidence="14">Antiviral helicase</fullName>
    </recommendedName>
</protein>
<evidence type="ECO:0000259" key="10">
    <source>
        <dbReference type="PROSITE" id="PS51192"/>
    </source>
</evidence>
<dbReference type="Gene3D" id="1.10.3380.30">
    <property type="match status" value="1"/>
</dbReference>
<keyword evidence="3" id="KW-0963">Cytoplasm</keyword>
<feature type="compositionally biased region" description="Acidic residues" evidence="9">
    <location>
        <begin position="151"/>
        <end position="162"/>
    </location>
</feature>
<dbReference type="FunFam" id="1.10.3380.30:FF:000001">
    <property type="entry name" value="Ski2 ATP-dependent RNA helicase"/>
    <property type="match status" value="1"/>
</dbReference>
<dbReference type="Gene3D" id="1.20.1500.20">
    <property type="match status" value="1"/>
</dbReference>
<dbReference type="Pfam" id="PF21408">
    <property type="entry name" value="MTR4-like_stalk"/>
    <property type="match status" value="1"/>
</dbReference>
<dbReference type="GO" id="GO:0070478">
    <property type="term" value="P:nuclear-transcribed mRNA catabolic process, 3'-5' exonucleolytic nonsense-mediated decay"/>
    <property type="evidence" value="ECO:0007669"/>
    <property type="project" value="TreeGrafter"/>
</dbReference>
<feature type="region of interest" description="Disordered" evidence="9">
    <location>
        <begin position="62"/>
        <end position="85"/>
    </location>
</feature>
<dbReference type="CDD" id="cd18795">
    <property type="entry name" value="SF2_C_Ski2"/>
    <property type="match status" value="1"/>
</dbReference>